<dbReference type="AlphaFoldDB" id="A0A9X3SGE3"/>
<dbReference type="InterPro" id="IPR013216">
    <property type="entry name" value="Methyltransf_11"/>
</dbReference>
<dbReference type="SUPFAM" id="SSF53335">
    <property type="entry name" value="S-adenosyl-L-methionine-dependent methyltransferases"/>
    <property type="match status" value="1"/>
</dbReference>
<dbReference type="PANTHER" id="PTHR43464:SF19">
    <property type="entry name" value="UBIQUINONE BIOSYNTHESIS O-METHYLTRANSFERASE, MITOCHONDRIAL"/>
    <property type="match status" value="1"/>
</dbReference>
<keyword evidence="6" id="KW-1185">Reference proteome</keyword>
<reference evidence="5" key="1">
    <citation type="submission" date="2022-10" db="EMBL/GenBank/DDBJ databases">
        <title>The WGS of Solirubrobacter phytolaccae KCTC 29190.</title>
        <authorList>
            <person name="Jiang Z."/>
        </authorList>
    </citation>
    <scope>NUCLEOTIDE SEQUENCE</scope>
    <source>
        <strain evidence="5">KCTC 29190</strain>
    </source>
</reference>
<keyword evidence="3" id="KW-0949">S-adenosyl-L-methionine</keyword>
<accession>A0A9X3SGE3</accession>
<dbReference type="Gene3D" id="3.40.50.150">
    <property type="entry name" value="Vaccinia Virus protein VP39"/>
    <property type="match status" value="1"/>
</dbReference>
<dbReference type="RefSeq" id="WP_270026738.1">
    <property type="nucleotide sequence ID" value="NZ_JAPDDP010000035.1"/>
</dbReference>
<dbReference type="EMBL" id="JAPDDP010000035">
    <property type="protein sequence ID" value="MDA0182372.1"/>
    <property type="molecule type" value="Genomic_DNA"/>
</dbReference>
<name>A0A9X3SGE3_9ACTN</name>
<organism evidence="5 6">
    <name type="scientific">Solirubrobacter phytolaccae</name>
    <dbReference type="NCBI Taxonomy" id="1404360"/>
    <lineage>
        <taxon>Bacteria</taxon>
        <taxon>Bacillati</taxon>
        <taxon>Actinomycetota</taxon>
        <taxon>Thermoleophilia</taxon>
        <taxon>Solirubrobacterales</taxon>
        <taxon>Solirubrobacteraceae</taxon>
        <taxon>Solirubrobacter</taxon>
    </lineage>
</organism>
<gene>
    <name evidence="5" type="ORF">OJ997_18840</name>
</gene>
<dbReference type="InterPro" id="IPR029063">
    <property type="entry name" value="SAM-dependent_MTases_sf"/>
</dbReference>
<proteinExistence type="predicted"/>
<dbReference type="Proteomes" id="UP001147653">
    <property type="component" value="Unassembled WGS sequence"/>
</dbReference>
<sequence>MQLRKRQKSAPSPAADPVQALNQTWSKYAREWADRPDLNLGTKVLGEEWGGPEFAERIITEVAAPFLGDVDVLELGCGGGKFSAHLRERTRHLTCADISSDMLARTKAHVGEGPDVSYLQLNGRDFEGVADTSIDFIYSYDVLLHLQPQNVFSYLLSARRILRPGGVILIHAINLDSPGGSYHFEVQYVQDTWSRPFDDPHRLGHIYYMSEDQLGALAQLGRYSMHRVVSDWPAVGDPMWPVTSGRDIFGFLRREPALHEVEGVRVVKTPDERLFALVDGKRRAFTMREIFDQAGFTDADLEPIDAAELEAIPEDQPVSRWEL</sequence>
<protein>
    <submittedName>
        <fullName evidence="5">Class I SAM-dependent methyltransferase</fullName>
    </submittedName>
</protein>
<evidence type="ECO:0000256" key="3">
    <source>
        <dbReference type="ARBA" id="ARBA00022691"/>
    </source>
</evidence>
<dbReference type="GO" id="GO:0008757">
    <property type="term" value="F:S-adenosylmethionine-dependent methyltransferase activity"/>
    <property type="evidence" value="ECO:0007669"/>
    <property type="project" value="InterPro"/>
</dbReference>
<evidence type="ECO:0000259" key="4">
    <source>
        <dbReference type="Pfam" id="PF08241"/>
    </source>
</evidence>
<dbReference type="GO" id="GO:0032259">
    <property type="term" value="P:methylation"/>
    <property type="evidence" value="ECO:0007669"/>
    <property type="project" value="UniProtKB-KW"/>
</dbReference>
<evidence type="ECO:0000313" key="5">
    <source>
        <dbReference type="EMBL" id="MDA0182372.1"/>
    </source>
</evidence>
<evidence type="ECO:0000256" key="1">
    <source>
        <dbReference type="ARBA" id="ARBA00022603"/>
    </source>
</evidence>
<evidence type="ECO:0000256" key="2">
    <source>
        <dbReference type="ARBA" id="ARBA00022679"/>
    </source>
</evidence>
<comment type="caution">
    <text evidence="5">The sequence shown here is derived from an EMBL/GenBank/DDBJ whole genome shotgun (WGS) entry which is preliminary data.</text>
</comment>
<dbReference type="PANTHER" id="PTHR43464">
    <property type="entry name" value="METHYLTRANSFERASE"/>
    <property type="match status" value="1"/>
</dbReference>
<dbReference type="Pfam" id="PF08241">
    <property type="entry name" value="Methyltransf_11"/>
    <property type="match status" value="1"/>
</dbReference>
<feature type="domain" description="Methyltransferase type 11" evidence="4">
    <location>
        <begin position="73"/>
        <end position="170"/>
    </location>
</feature>
<dbReference type="CDD" id="cd02440">
    <property type="entry name" value="AdoMet_MTases"/>
    <property type="match status" value="1"/>
</dbReference>
<evidence type="ECO:0000313" key="6">
    <source>
        <dbReference type="Proteomes" id="UP001147653"/>
    </source>
</evidence>
<keyword evidence="2" id="KW-0808">Transferase</keyword>
<keyword evidence="1 5" id="KW-0489">Methyltransferase</keyword>